<evidence type="ECO:0000313" key="8">
    <source>
        <dbReference type="EMBL" id="MCI0755462.1"/>
    </source>
</evidence>
<evidence type="ECO:0000256" key="4">
    <source>
        <dbReference type="ARBA" id="ARBA00022692"/>
    </source>
</evidence>
<comment type="subcellular location">
    <subcellularLocation>
        <location evidence="1">Cell membrane</location>
        <topology evidence="1">Multi-pass membrane protein</topology>
    </subcellularLocation>
</comment>
<keyword evidence="5 7" id="KW-1133">Transmembrane helix</keyword>
<keyword evidence="3" id="KW-1003">Cell membrane</keyword>
<gene>
    <name evidence="8" type="ORF">MON41_17210</name>
</gene>
<evidence type="ECO:0000256" key="1">
    <source>
        <dbReference type="ARBA" id="ARBA00004651"/>
    </source>
</evidence>
<reference evidence="8 9" key="1">
    <citation type="submission" date="2022-03" db="EMBL/GenBank/DDBJ databases">
        <title>Complete genome analysis of Roseomonas KG 17.1 : a prolific producer of plant growth promoters.</title>
        <authorList>
            <person name="Saadouli I."/>
            <person name="Najjari A."/>
            <person name="Mosbah A."/>
            <person name="Ouzari H.I."/>
        </authorList>
    </citation>
    <scope>NUCLEOTIDE SEQUENCE [LARGE SCALE GENOMIC DNA]</scope>
    <source>
        <strain evidence="8 9">KG17-1</strain>
    </source>
</reference>
<dbReference type="InterPro" id="IPR032808">
    <property type="entry name" value="DoxX"/>
</dbReference>
<evidence type="ECO:0000256" key="7">
    <source>
        <dbReference type="SAM" id="Phobius"/>
    </source>
</evidence>
<feature type="transmembrane region" description="Helical" evidence="7">
    <location>
        <begin position="73"/>
        <end position="92"/>
    </location>
</feature>
<dbReference type="InterPro" id="IPR051907">
    <property type="entry name" value="DoxX-like_oxidoreductase"/>
</dbReference>
<proteinExistence type="inferred from homology"/>
<keyword evidence="9" id="KW-1185">Reference proteome</keyword>
<evidence type="ECO:0000313" key="9">
    <source>
        <dbReference type="Proteomes" id="UP001201985"/>
    </source>
</evidence>
<accession>A0ABS9W8A5</accession>
<evidence type="ECO:0000256" key="2">
    <source>
        <dbReference type="ARBA" id="ARBA00006679"/>
    </source>
</evidence>
<evidence type="ECO:0000256" key="5">
    <source>
        <dbReference type="ARBA" id="ARBA00022989"/>
    </source>
</evidence>
<comment type="similarity">
    <text evidence="2">Belongs to the DoxX family.</text>
</comment>
<dbReference type="Pfam" id="PF07681">
    <property type="entry name" value="DoxX"/>
    <property type="match status" value="1"/>
</dbReference>
<protein>
    <submittedName>
        <fullName evidence="8">DoxX family protein</fullName>
    </submittedName>
</protein>
<evidence type="ECO:0000256" key="6">
    <source>
        <dbReference type="ARBA" id="ARBA00023136"/>
    </source>
</evidence>
<dbReference type="Proteomes" id="UP001201985">
    <property type="component" value="Unassembled WGS sequence"/>
</dbReference>
<feature type="transmembrane region" description="Helical" evidence="7">
    <location>
        <begin position="48"/>
        <end position="66"/>
    </location>
</feature>
<keyword evidence="4 7" id="KW-0812">Transmembrane</keyword>
<dbReference type="RefSeq" id="WP_202910794.1">
    <property type="nucleotide sequence ID" value="NZ_JALBUU010000029.1"/>
</dbReference>
<name>A0ABS9W8A5_9PROT</name>
<evidence type="ECO:0000256" key="3">
    <source>
        <dbReference type="ARBA" id="ARBA00022475"/>
    </source>
</evidence>
<sequence>MMHLDRAAPILGRLMLAALFLMAGSSKIGAPAATKAYIASAGLPFPDLAYLLAMIAELGGGLLLLLGLQTRLVALALTGFTLATALFFHADFDQNQMIHFLKNFAISGGLLHVAVLGGGAVSLDAWLRRTAETAKPSFVG</sequence>
<dbReference type="PANTHER" id="PTHR33452">
    <property type="entry name" value="OXIDOREDUCTASE CATD-RELATED"/>
    <property type="match status" value="1"/>
</dbReference>
<organism evidence="8 9">
    <name type="scientific">Teichococcus vastitatis</name>
    <dbReference type="NCBI Taxonomy" id="2307076"/>
    <lineage>
        <taxon>Bacteria</taxon>
        <taxon>Pseudomonadati</taxon>
        <taxon>Pseudomonadota</taxon>
        <taxon>Alphaproteobacteria</taxon>
        <taxon>Acetobacterales</taxon>
        <taxon>Roseomonadaceae</taxon>
        <taxon>Roseomonas</taxon>
    </lineage>
</organism>
<comment type="caution">
    <text evidence="8">The sequence shown here is derived from an EMBL/GenBank/DDBJ whole genome shotgun (WGS) entry which is preliminary data.</text>
</comment>
<dbReference type="PANTHER" id="PTHR33452:SF1">
    <property type="entry name" value="INNER MEMBRANE PROTEIN YPHA-RELATED"/>
    <property type="match status" value="1"/>
</dbReference>
<dbReference type="EMBL" id="JALBUU010000029">
    <property type="protein sequence ID" value="MCI0755462.1"/>
    <property type="molecule type" value="Genomic_DNA"/>
</dbReference>
<feature type="transmembrane region" description="Helical" evidence="7">
    <location>
        <begin position="104"/>
        <end position="127"/>
    </location>
</feature>
<keyword evidence="6 7" id="KW-0472">Membrane</keyword>